<dbReference type="Gene3D" id="3.40.109.40">
    <property type="match status" value="1"/>
</dbReference>
<dbReference type="Proteomes" id="UP000433181">
    <property type="component" value="Unassembled WGS sequence"/>
</dbReference>
<reference evidence="2 3" key="1">
    <citation type="submission" date="2019-08" db="EMBL/GenBank/DDBJ databases">
        <title>In-depth cultivation of the pig gut microbiome towards novel bacterial diversity and tailored functional studies.</title>
        <authorList>
            <person name="Wylensek D."/>
            <person name="Hitch T.C.A."/>
            <person name="Clavel T."/>
        </authorList>
    </citation>
    <scope>NUCLEOTIDE SEQUENCE [LARGE SCALE GENOMIC DNA]</scope>
    <source>
        <strain evidence="2 3">WCA-693-APC-5D-A</strain>
    </source>
</reference>
<keyword evidence="3" id="KW-1185">Reference proteome</keyword>
<accession>A0A6I2UK08</accession>
<evidence type="ECO:0000313" key="2">
    <source>
        <dbReference type="EMBL" id="MSU10075.1"/>
    </source>
</evidence>
<dbReference type="Pfam" id="PF02965">
    <property type="entry name" value="Met_synt_B12"/>
    <property type="match status" value="1"/>
</dbReference>
<feature type="domain" description="AdoMet activation" evidence="1">
    <location>
        <begin position="41"/>
        <end position="216"/>
    </location>
</feature>
<comment type="caution">
    <text evidence="2">The sequence shown here is derived from an EMBL/GenBank/DDBJ whole genome shotgun (WGS) entry which is preliminary data.</text>
</comment>
<organism evidence="2 3">
    <name type="scientific">Anaerovibrio slackiae</name>
    <dbReference type="NCBI Taxonomy" id="2652309"/>
    <lineage>
        <taxon>Bacteria</taxon>
        <taxon>Bacillati</taxon>
        <taxon>Bacillota</taxon>
        <taxon>Negativicutes</taxon>
        <taxon>Selenomonadales</taxon>
        <taxon>Selenomonadaceae</taxon>
        <taxon>Anaerovibrio</taxon>
    </lineage>
</organism>
<dbReference type="SUPFAM" id="SSF56507">
    <property type="entry name" value="Methionine synthase activation domain-like"/>
    <property type="match status" value="1"/>
</dbReference>
<dbReference type="EMBL" id="VUNR01000053">
    <property type="protein sequence ID" value="MSU10075.1"/>
    <property type="molecule type" value="Genomic_DNA"/>
</dbReference>
<dbReference type="InterPro" id="IPR037010">
    <property type="entry name" value="VitB12-dep_Met_synth_activ_sf"/>
</dbReference>
<dbReference type="GO" id="GO:0008705">
    <property type="term" value="F:methionine synthase activity"/>
    <property type="evidence" value="ECO:0007669"/>
    <property type="project" value="InterPro"/>
</dbReference>
<dbReference type="AlphaFoldDB" id="A0A6I2UK08"/>
<protein>
    <submittedName>
        <fullName evidence="2">Methionine synthase</fullName>
    </submittedName>
</protein>
<gene>
    <name evidence="2" type="ORF">FYJ84_14010</name>
</gene>
<evidence type="ECO:0000313" key="3">
    <source>
        <dbReference type="Proteomes" id="UP000433181"/>
    </source>
</evidence>
<evidence type="ECO:0000259" key="1">
    <source>
        <dbReference type="Pfam" id="PF02965"/>
    </source>
</evidence>
<sequence length="261" mass="28502">MTMPIYNSPIFAIDVAEARRYAGLQKADFSQQLIDDACMEAQLLIQPKGIWQLYDYESPRQLLLLNTENTLSPQCTARHCKDNTGTSTNRLALQGDSIGKHLAGCCKVIVMAATVGEAIEKQVTKSFEEGRYSFSVLLDAAATAAVEQVADAMEKTIHNEVKRLGLAMKWRFSPGYGDWPIQQQTEILQLAGGSQIGISLTESLMLMPRKSITAVIGLYYPDAVPNCNGSARNSGIEAAASAKKHDCRHCSKLDCPARASE</sequence>
<dbReference type="InterPro" id="IPR004223">
    <property type="entry name" value="VitB12-dep_Met_synth_activ_dom"/>
</dbReference>
<name>A0A6I2UK08_9FIRM</name>
<proteinExistence type="predicted"/>